<sequence>MDATTVFLETFGRVPELVRSAVEGLDEDALAWRPDAEANPVGWLVWHLSRVQDDHVAGSAQALGMEDHAGQAWHDGFAERFDLGVGDAVGYGMSADEVARVRVGADLLLDYHRAVHERTEAFLRALGRDDWERVVDEDWDPPVTVLVRVASVLGDVTQHVGQAAYVRGLLDRR</sequence>
<evidence type="ECO:0000259" key="1">
    <source>
        <dbReference type="Pfam" id="PF12867"/>
    </source>
</evidence>
<dbReference type="AlphaFoldDB" id="A0A542DWJ3"/>
<dbReference type="RefSeq" id="WP_141846507.1">
    <property type="nucleotide sequence ID" value="NZ_BAAAPR010000006.1"/>
</dbReference>
<dbReference type="NCBIfam" id="NF047843">
    <property type="entry name" value="MST_Rv0443"/>
    <property type="match status" value="1"/>
</dbReference>
<dbReference type="Gene3D" id="1.20.120.450">
    <property type="entry name" value="dinb family like domain"/>
    <property type="match status" value="1"/>
</dbReference>
<reference evidence="2 3" key="1">
    <citation type="submission" date="2019-06" db="EMBL/GenBank/DDBJ databases">
        <title>Sequencing the genomes of 1000 actinobacteria strains.</title>
        <authorList>
            <person name="Klenk H.-P."/>
        </authorList>
    </citation>
    <scope>NUCLEOTIDE SEQUENCE [LARGE SCALE GENOMIC DNA]</scope>
    <source>
        <strain evidence="2 3">DSM 18607</strain>
    </source>
</reference>
<comment type="caution">
    <text evidence="2">The sequence shown here is derived from an EMBL/GenBank/DDBJ whole genome shotgun (WGS) entry which is preliminary data.</text>
</comment>
<proteinExistence type="predicted"/>
<feature type="domain" description="DinB-like" evidence="1">
    <location>
        <begin position="12"/>
        <end position="162"/>
    </location>
</feature>
<evidence type="ECO:0000313" key="2">
    <source>
        <dbReference type="EMBL" id="TQJ07457.1"/>
    </source>
</evidence>
<dbReference type="SUPFAM" id="SSF109854">
    <property type="entry name" value="DinB/YfiT-like putative metalloenzymes"/>
    <property type="match status" value="1"/>
</dbReference>
<organism evidence="2 3">
    <name type="scientific">Lapillicoccus jejuensis</name>
    <dbReference type="NCBI Taxonomy" id="402171"/>
    <lineage>
        <taxon>Bacteria</taxon>
        <taxon>Bacillati</taxon>
        <taxon>Actinomycetota</taxon>
        <taxon>Actinomycetes</taxon>
        <taxon>Micrococcales</taxon>
        <taxon>Intrasporangiaceae</taxon>
        <taxon>Lapillicoccus</taxon>
    </lineage>
</organism>
<keyword evidence="3" id="KW-1185">Reference proteome</keyword>
<dbReference type="InterPro" id="IPR034660">
    <property type="entry name" value="DinB/YfiT-like"/>
</dbReference>
<protein>
    <submittedName>
        <fullName evidence="2">Uncharacterized protein DUF664</fullName>
    </submittedName>
</protein>
<evidence type="ECO:0000313" key="3">
    <source>
        <dbReference type="Proteomes" id="UP000317893"/>
    </source>
</evidence>
<dbReference type="Pfam" id="PF12867">
    <property type="entry name" value="DinB_2"/>
    <property type="match status" value="1"/>
</dbReference>
<gene>
    <name evidence="2" type="ORF">FB458_0519</name>
</gene>
<dbReference type="InterPro" id="IPR024775">
    <property type="entry name" value="DinB-like"/>
</dbReference>
<accession>A0A542DWJ3</accession>
<dbReference type="EMBL" id="VFMN01000001">
    <property type="protein sequence ID" value="TQJ07457.1"/>
    <property type="molecule type" value="Genomic_DNA"/>
</dbReference>
<dbReference type="OrthoDB" id="2363925at2"/>
<dbReference type="Proteomes" id="UP000317893">
    <property type="component" value="Unassembled WGS sequence"/>
</dbReference>
<name>A0A542DWJ3_9MICO</name>